<gene>
    <name evidence="2" type="ORF">E6Q11_05555</name>
</gene>
<proteinExistence type="predicted"/>
<name>A0A5C7J3F5_9BACT</name>
<accession>A0A5C7J3F5</accession>
<dbReference type="Proteomes" id="UP000321026">
    <property type="component" value="Unassembled WGS sequence"/>
</dbReference>
<feature type="compositionally biased region" description="Basic and acidic residues" evidence="1">
    <location>
        <begin position="573"/>
        <end position="603"/>
    </location>
</feature>
<evidence type="ECO:0000313" key="3">
    <source>
        <dbReference type="Proteomes" id="UP000321026"/>
    </source>
</evidence>
<protein>
    <submittedName>
        <fullName evidence="2">Uncharacterized protein</fullName>
    </submittedName>
</protein>
<dbReference type="EMBL" id="SSDS01000086">
    <property type="protein sequence ID" value="TXG76047.1"/>
    <property type="molecule type" value="Genomic_DNA"/>
</dbReference>
<organism evidence="2 3">
    <name type="scientific">Candidatus Dojkabacteria bacterium</name>
    <dbReference type="NCBI Taxonomy" id="2099670"/>
    <lineage>
        <taxon>Bacteria</taxon>
        <taxon>Candidatus Dojkabacteria</taxon>
    </lineage>
</organism>
<evidence type="ECO:0000313" key="2">
    <source>
        <dbReference type="EMBL" id="TXG76047.1"/>
    </source>
</evidence>
<dbReference type="AlphaFoldDB" id="A0A5C7J3F5"/>
<reference evidence="2 3" key="1">
    <citation type="submission" date="2018-09" db="EMBL/GenBank/DDBJ databases">
        <title>Metagenome Assembled Genomes from an Advanced Water Purification Facility.</title>
        <authorList>
            <person name="Stamps B.W."/>
            <person name="Spear J.R."/>
        </authorList>
    </citation>
    <scope>NUCLEOTIDE SEQUENCE [LARGE SCALE GENOMIC DNA]</scope>
    <source>
        <strain evidence="2">Bin_63_2</strain>
    </source>
</reference>
<comment type="caution">
    <text evidence="2">The sequence shown here is derived from an EMBL/GenBank/DDBJ whole genome shotgun (WGS) entry which is preliminary data.</text>
</comment>
<feature type="compositionally biased region" description="Basic and acidic residues" evidence="1">
    <location>
        <begin position="617"/>
        <end position="626"/>
    </location>
</feature>
<feature type="region of interest" description="Disordered" evidence="1">
    <location>
        <begin position="555"/>
        <end position="626"/>
    </location>
</feature>
<sequence length="626" mass="71867">MNKFKKKPISLIFFFLALLVVEQAILARDTAIIEKEEIFKTVSSPKKKKKKALSRAEKKRKESYLKRRGKRYYRNRFDRKKRRRAAASIRTLSFQEAAENSQALLAQEEAEIASLKGVDKNSLMESGISYLKSINDSLAETAPTENHIKIGSYFITSEITQETFDTVIMPHLPALVTLSIIRSLLADKTKVRPNVFTANQQDLSVIEKNKEVFFDSIKETHKYKALEKINPTELNKIVLCALAIYNDSKNAKKKDDHEGKLTQYTEKIRQYFRPTSKEHITKLVEEGLNKARKIFDNYYGAADSNLPESNLNLDMIMYAMCFIGNQEIHIFEKINSSFIADMITSVSIEKPSKKEKIDASAEQKREMYEYYKKVYTNMTGTSSLMLQKVKAFYARTKQFITAAENRGLLKIGAALVAGTVIAGTVGYDVYTAKKNMIDTEGTLKDALKVGASYSAGRPKRAIKSAWEGAKGLGSRAKSAWESRPSLKEVAEKPGQKYREWKWNRVGKQLKADELRAANDEDDQIEVHPWQADSNEEYKEGFLSKVKREANKVKQNLKKRFSRKQSEEEDTELLEERAAQKQAFIDKMDKEKREREERAQKQFEAEMNETQENVARQWEGKKNSDEE</sequence>
<evidence type="ECO:0000256" key="1">
    <source>
        <dbReference type="SAM" id="MobiDB-lite"/>
    </source>
</evidence>